<sequence length="46" mass="4728">MSQINANRSPAPEPRASEAPGEDSAPRSRDRAPVGARGAVEQGRGA</sequence>
<dbReference type="AlphaFoldDB" id="A0A4P2QNM8"/>
<feature type="region of interest" description="Disordered" evidence="1">
    <location>
        <begin position="1"/>
        <end position="46"/>
    </location>
</feature>
<gene>
    <name evidence="2" type="ORF">SOCE836_038580</name>
</gene>
<name>A0A4P2QNM8_SORCE</name>
<evidence type="ECO:0000256" key="1">
    <source>
        <dbReference type="SAM" id="MobiDB-lite"/>
    </source>
</evidence>
<evidence type="ECO:0000313" key="2">
    <source>
        <dbReference type="EMBL" id="AUX31727.1"/>
    </source>
</evidence>
<organism evidence="2 3">
    <name type="scientific">Sorangium cellulosum</name>
    <name type="common">Polyangium cellulosum</name>
    <dbReference type="NCBI Taxonomy" id="56"/>
    <lineage>
        <taxon>Bacteria</taxon>
        <taxon>Pseudomonadati</taxon>
        <taxon>Myxococcota</taxon>
        <taxon>Polyangia</taxon>
        <taxon>Polyangiales</taxon>
        <taxon>Polyangiaceae</taxon>
        <taxon>Sorangium</taxon>
    </lineage>
</organism>
<protein>
    <submittedName>
        <fullName evidence="2">Uncharacterized protein</fullName>
    </submittedName>
</protein>
<dbReference type="EMBL" id="CP012672">
    <property type="protein sequence ID" value="AUX31727.1"/>
    <property type="molecule type" value="Genomic_DNA"/>
</dbReference>
<proteinExistence type="predicted"/>
<evidence type="ECO:0000313" key="3">
    <source>
        <dbReference type="Proteomes" id="UP000295497"/>
    </source>
</evidence>
<dbReference type="Proteomes" id="UP000295497">
    <property type="component" value="Chromosome"/>
</dbReference>
<reference evidence="2 3" key="1">
    <citation type="submission" date="2015-09" db="EMBL/GenBank/DDBJ databases">
        <title>Sorangium comparison.</title>
        <authorList>
            <person name="Zaburannyi N."/>
            <person name="Bunk B."/>
            <person name="Overmann J."/>
            <person name="Mueller R."/>
        </authorList>
    </citation>
    <scope>NUCLEOTIDE SEQUENCE [LARGE SCALE GENOMIC DNA]</scope>
    <source>
        <strain evidence="2 3">So ce836</strain>
    </source>
</reference>
<accession>A0A4P2QNM8</accession>